<dbReference type="EMBL" id="VYVN01000059">
    <property type="protein sequence ID" value="KAA9237273.1"/>
    <property type="molecule type" value="Genomic_DNA"/>
</dbReference>
<dbReference type="RefSeq" id="WP_111853396.1">
    <property type="nucleotide sequence ID" value="NZ_CP127382.2"/>
</dbReference>
<sequence length="80" mass="9118">MDSLEMRDHYLQKRGSQFLEYPKGMLAGMAAQHEYDMAVITQSIDLYLSGEISRQRLEAINAEMGIPREAKTLMKLIGIL</sequence>
<organism evidence="1 2">
    <name type="scientific">Aerococcus tenax</name>
    <dbReference type="NCBI Taxonomy" id="3078812"/>
    <lineage>
        <taxon>Bacteria</taxon>
        <taxon>Bacillati</taxon>
        <taxon>Bacillota</taxon>
        <taxon>Bacilli</taxon>
        <taxon>Lactobacillales</taxon>
        <taxon>Aerococcaceae</taxon>
        <taxon>Aerococcus</taxon>
    </lineage>
</organism>
<keyword evidence="2" id="KW-1185">Reference proteome</keyword>
<reference evidence="2" key="1">
    <citation type="submission" date="2019-09" db="EMBL/GenBank/DDBJ databases">
        <title>Draft genome sequence assemblies of isolates from the urinary tract.</title>
        <authorList>
            <person name="Mores C.R."/>
            <person name="Putonti C."/>
            <person name="Wolfe A.J."/>
        </authorList>
    </citation>
    <scope>NUCLEOTIDE SEQUENCE [LARGE SCALE GENOMIC DNA]</scope>
    <source>
        <strain evidence="2">UMB8614</strain>
    </source>
</reference>
<protein>
    <submittedName>
        <fullName evidence="1">Uncharacterized protein</fullName>
    </submittedName>
</protein>
<dbReference type="AlphaFoldDB" id="A0A329N990"/>
<proteinExistence type="predicted"/>
<dbReference type="Proteomes" id="UP000326476">
    <property type="component" value="Unassembled WGS sequence"/>
</dbReference>
<evidence type="ECO:0000313" key="2">
    <source>
        <dbReference type="Proteomes" id="UP000326476"/>
    </source>
</evidence>
<comment type="caution">
    <text evidence="1">The sequence shown here is derived from an EMBL/GenBank/DDBJ whole genome shotgun (WGS) entry which is preliminary data.</text>
</comment>
<evidence type="ECO:0000313" key="1">
    <source>
        <dbReference type="EMBL" id="KAA9237273.1"/>
    </source>
</evidence>
<gene>
    <name evidence="1" type="ORF">F6I34_09675</name>
</gene>
<accession>A0A329N990</accession>
<name>A0A329N990_9LACT</name>